<dbReference type="GO" id="GO:0004851">
    <property type="term" value="F:uroporphyrin-III C-methyltransferase activity"/>
    <property type="evidence" value="ECO:0007669"/>
    <property type="project" value="UniProtKB-UniRule"/>
</dbReference>
<dbReference type="InterPro" id="IPR000878">
    <property type="entry name" value="4pyrrol_Mease"/>
</dbReference>
<dbReference type="STRING" id="330734.ABA45_06860"/>
<evidence type="ECO:0000259" key="19">
    <source>
        <dbReference type="Pfam" id="PF00590"/>
    </source>
</evidence>
<feature type="active site" description="Proton acceptor" evidence="16 17">
    <location>
        <position position="249"/>
    </location>
</feature>
<comment type="similarity">
    <text evidence="16">In the C-terminal section; belongs to the precorrin methyltransferase family.</text>
</comment>
<dbReference type="EC" id="1.3.1.76" evidence="16"/>
<evidence type="ECO:0000256" key="13">
    <source>
        <dbReference type="ARBA" id="ARBA00025705"/>
    </source>
</evidence>
<dbReference type="InterPro" id="IPR035996">
    <property type="entry name" value="4pyrrol_Methylase_sf"/>
</dbReference>
<keyword evidence="22" id="KW-1185">Reference proteome</keyword>
<name>A0A0H4HZT1_9GAMM</name>
<dbReference type="InterPro" id="IPR014777">
    <property type="entry name" value="4pyrrole_Mease_sub1"/>
</dbReference>
<feature type="region of interest" description="Precorrin-2 dehydrogenase / sirohydrochlorin ferrochelatase" evidence="16">
    <location>
        <begin position="1"/>
        <end position="203"/>
    </location>
</feature>
<evidence type="ECO:0000256" key="4">
    <source>
        <dbReference type="ARBA" id="ARBA00022573"/>
    </source>
</evidence>
<evidence type="ECO:0000256" key="14">
    <source>
        <dbReference type="ARBA" id="ARBA00047561"/>
    </source>
</evidence>
<dbReference type="HAMAP" id="MF_01646">
    <property type="entry name" value="Siroheme_synth"/>
    <property type="match status" value="1"/>
</dbReference>
<protein>
    <recommendedName>
        <fullName evidence="16">Siroheme synthase</fullName>
    </recommendedName>
    <domain>
        <recommendedName>
            <fullName evidence="16">Uroporphyrinogen-III C-methyltransferase</fullName>
            <shortName evidence="16">Urogen III methylase</shortName>
            <ecNumber evidence="16">2.1.1.107</ecNumber>
        </recommendedName>
        <alternativeName>
            <fullName evidence="16">SUMT</fullName>
        </alternativeName>
        <alternativeName>
            <fullName evidence="16">Uroporphyrinogen III methylase</fullName>
            <shortName evidence="16">UROM</shortName>
        </alternativeName>
    </domain>
    <domain>
        <recommendedName>
            <fullName evidence="16">Precorrin-2 dehydrogenase</fullName>
            <ecNumber evidence="16">1.3.1.76</ecNumber>
        </recommendedName>
    </domain>
    <domain>
        <recommendedName>
            <fullName evidence="16">Sirohydrochlorin ferrochelatase</fullName>
            <ecNumber evidence="16">4.99.1.4</ecNumber>
        </recommendedName>
    </domain>
</protein>
<dbReference type="InterPro" id="IPR036291">
    <property type="entry name" value="NAD(P)-bd_dom_sf"/>
</dbReference>
<dbReference type="Proteomes" id="UP000036406">
    <property type="component" value="Chromosome"/>
</dbReference>
<dbReference type="Pfam" id="PF00590">
    <property type="entry name" value="TP_methylase"/>
    <property type="match status" value="1"/>
</dbReference>
<keyword evidence="10 16" id="KW-0456">Lyase</keyword>
<dbReference type="NCBIfam" id="TIGR01470">
    <property type="entry name" value="cysG_Nterm"/>
    <property type="match status" value="1"/>
</dbReference>
<comment type="catalytic activity">
    <reaction evidence="14 16">
        <text>precorrin-2 + NAD(+) = sirohydrochlorin + NADH + 2 H(+)</text>
        <dbReference type="Rhea" id="RHEA:15613"/>
        <dbReference type="ChEBI" id="CHEBI:15378"/>
        <dbReference type="ChEBI" id="CHEBI:57540"/>
        <dbReference type="ChEBI" id="CHEBI:57945"/>
        <dbReference type="ChEBI" id="CHEBI:58351"/>
        <dbReference type="ChEBI" id="CHEBI:58827"/>
        <dbReference type="EC" id="1.3.1.76"/>
    </reaction>
</comment>
<dbReference type="GO" id="GO:0043115">
    <property type="term" value="F:precorrin-2 dehydrogenase activity"/>
    <property type="evidence" value="ECO:0007669"/>
    <property type="project" value="UniProtKB-UniRule"/>
</dbReference>
<feature type="domain" description="Sirohaem synthase dimerisation" evidence="20">
    <location>
        <begin position="151"/>
        <end position="206"/>
    </location>
</feature>
<dbReference type="GO" id="GO:0009236">
    <property type="term" value="P:cobalamin biosynthetic process"/>
    <property type="evidence" value="ECO:0007669"/>
    <property type="project" value="UniProtKB-UniRule"/>
</dbReference>
<dbReference type="InterPro" id="IPR037115">
    <property type="entry name" value="Sirohaem_synt_dimer_dom_sf"/>
</dbReference>
<evidence type="ECO:0000256" key="7">
    <source>
        <dbReference type="ARBA" id="ARBA00022691"/>
    </source>
</evidence>
<dbReference type="Gene3D" id="1.10.8.210">
    <property type="entry name" value="Sirohaem synthase, dimerisation domain"/>
    <property type="match status" value="1"/>
</dbReference>
<comment type="pathway">
    <text evidence="13 16">Porphyrin-containing compound metabolism; siroheme biosynthesis; precorrin-2 from uroporphyrinogen III: step 1/1.</text>
</comment>
<comment type="catalytic activity">
    <reaction evidence="16">
        <text>siroheme + 2 H(+) = sirohydrochlorin + Fe(2+)</text>
        <dbReference type="Rhea" id="RHEA:24360"/>
        <dbReference type="ChEBI" id="CHEBI:15378"/>
        <dbReference type="ChEBI" id="CHEBI:29033"/>
        <dbReference type="ChEBI" id="CHEBI:58351"/>
        <dbReference type="ChEBI" id="CHEBI:60052"/>
        <dbReference type="EC" id="4.99.1.4"/>
    </reaction>
</comment>
<dbReference type="AlphaFoldDB" id="A0A0H4HZT1"/>
<dbReference type="UniPathway" id="UPA00262">
    <property type="reaction ID" value="UER00211"/>
</dbReference>
<feature type="binding site" evidence="16">
    <location>
        <position position="413"/>
    </location>
    <ligand>
        <name>S-adenosyl-L-methionine</name>
        <dbReference type="ChEBI" id="CHEBI:59789"/>
    </ligand>
</feature>
<evidence type="ECO:0000256" key="6">
    <source>
        <dbReference type="ARBA" id="ARBA00022679"/>
    </source>
</evidence>
<evidence type="ECO:0000256" key="11">
    <source>
        <dbReference type="ARBA" id="ARBA00023244"/>
    </source>
</evidence>
<keyword evidence="8 16" id="KW-0560">Oxidoreductase</keyword>
<dbReference type="EC" id="4.99.1.4" evidence="16"/>
<evidence type="ECO:0000256" key="16">
    <source>
        <dbReference type="HAMAP-Rule" id="MF_01646"/>
    </source>
</evidence>
<dbReference type="InterPro" id="IPR014776">
    <property type="entry name" value="4pyrrole_Mease_sub2"/>
</dbReference>
<feature type="domain" description="Tetrapyrrole methylase" evidence="19">
    <location>
        <begin position="219"/>
        <end position="428"/>
    </location>
</feature>
<dbReference type="PATRIC" id="fig|330734.3.peg.1444"/>
<dbReference type="SUPFAM" id="SSF53790">
    <property type="entry name" value="Tetrapyrrole methylase"/>
    <property type="match status" value="1"/>
</dbReference>
<dbReference type="SUPFAM" id="SSF75615">
    <property type="entry name" value="Siroheme synthase middle domains-like"/>
    <property type="match status" value="1"/>
</dbReference>
<dbReference type="Gene3D" id="3.40.50.720">
    <property type="entry name" value="NAD(P)-binding Rossmann-like Domain"/>
    <property type="match status" value="1"/>
</dbReference>
<dbReference type="PIRSF" id="PIRSF036426">
    <property type="entry name" value="Sirohaem_synth"/>
    <property type="match status" value="1"/>
</dbReference>
<keyword evidence="11 16" id="KW-0627">Porphyrin biosynthesis</keyword>
<dbReference type="KEGG" id="mpq:ABA45_06860"/>
<dbReference type="PANTHER" id="PTHR45790">
    <property type="entry name" value="SIROHEME SYNTHASE-RELATED"/>
    <property type="match status" value="1"/>
</dbReference>
<feature type="region of interest" description="Uroporphyrinogen-III C-methyltransferase" evidence="16">
    <location>
        <begin position="217"/>
        <end position="486"/>
    </location>
</feature>
<evidence type="ECO:0000256" key="1">
    <source>
        <dbReference type="ARBA" id="ARBA00005010"/>
    </source>
</evidence>
<keyword evidence="6 16" id="KW-0808">Transferase</keyword>
<evidence type="ECO:0000313" key="21">
    <source>
        <dbReference type="EMBL" id="AKO52179.1"/>
    </source>
</evidence>
<dbReference type="GO" id="GO:0051287">
    <property type="term" value="F:NAD binding"/>
    <property type="evidence" value="ECO:0007669"/>
    <property type="project" value="InterPro"/>
</dbReference>
<dbReference type="Pfam" id="PF10414">
    <property type="entry name" value="CysG_dimeriser"/>
    <property type="match status" value="1"/>
</dbReference>
<comment type="pathway">
    <text evidence="1 16">Porphyrin-containing compound metabolism; siroheme biosynthesis; sirohydrochlorin from precorrin-2: step 1/1.</text>
</comment>
<dbReference type="InterPro" id="IPR012409">
    <property type="entry name" value="Sirohaem_synth"/>
</dbReference>
<evidence type="ECO:0000256" key="10">
    <source>
        <dbReference type="ARBA" id="ARBA00023239"/>
    </source>
</evidence>
<dbReference type="NCBIfam" id="NF007922">
    <property type="entry name" value="PRK10637.1"/>
    <property type="match status" value="1"/>
</dbReference>
<dbReference type="FunFam" id="3.30.950.10:FF:000001">
    <property type="entry name" value="Siroheme synthase"/>
    <property type="match status" value="1"/>
</dbReference>
<evidence type="ECO:0000256" key="5">
    <source>
        <dbReference type="ARBA" id="ARBA00022603"/>
    </source>
</evidence>
<feature type="binding site" evidence="16">
    <location>
        <begin position="43"/>
        <end position="44"/>
    </location>
    <ligand>
        <name>NAD(+)</name>
        <dbReference type="ChEBI" id="CHEBI:57540"/>
    </ligand>
</feature>
<dbReference type="EMBL" id="CP011494">
    <property type="protein sequence ID" value="AKO52179.1"/>
    <property type="molecule type" value="Genomic_DNA"/>
</dbReference>
<comment type="catalytic activity">
    <reaction evidence="16">
        <text>uroporphyrinogen III + 2 S-adenosyl-L-methionine = precorrin-2 + 2 S-adenosyl-L-homocysteine + H(+)</text>
        <dbReference type="Rhea" id="RHEA:32459"/>
        <dbReference type="ChEBI" id="CHEBI:15378"/>
        <dbReference type="ChEBI" id="CHEBI:57308"/>
        <dbReference type="ChEBI" id="CHEBI:57856"/>
        <dbReference type="ChEBI" id="CHEBI:58827"/>
        <dbReference type="ChEBI" id="CHEBI:59789"/>
        <dbReference type="EC" id="2.1.1.107"/>
    </reaction>
</comment>
<dbReference type="InterPro" id="IPR019478">
    <property type="entry name" value="Sirohaem_synthase_dimer_dom"/>
</dbReference>
<dbReference type="NCBIfam" id="TIGR01469">
    <property type="entry name" value="cobA_cysG_Cterm"/>
    <property type="match status" value="1"/>
</dbReference>
<dbReference type="Gene3D" id="3.30.950.10">
    <property type="entry name" value="Methyltransferase, Cobalt-precorrin-4 Transmethylase, Domain 2"/>
    <property type="match status" value="1"/>
</dbReference>
<dbReference type="FunFam" id="3.40.1010.10:FF:000001">
    <property type="entry name" value="Siroheme synthase"/>
    <property type="match status" value="1"/>
</dbReference>
<keyword evidence="12 16" id="KW-0511">Multifunctional enzyme</keyword>
<keyword evidence="4 16" id="KW-0169">Cobalamin biosynthesis</keyword>
<comment type="pathway">
    <text evidence="16">Cofactor biosynthesis; adenosylcobalamin biosynthesis; sirohydrochlorin from precorrin-2: step 1/1.</text>
</comment>
<dbReference type="PANTHER" id="PTHR45790:SF1">
    <property type="entry name" value="SIROHEME SYNTHASE"/>
    <property type="match status" value="1"/>
</dbReference>
<comment type="similarity">
    <text evidence="2 18">Belongs to the precorrin methyltransferase family.</text>
</comment>
<keyword evidence="3 16" id="KW-0597">Phosphoprotein</keyword>
<evidence type="ECO:0000256" key="17">
    <source>
        <dbReference type="PIRSR" id="PIRSR036426-1"/>
    </source>
</evidence>
<comment type="similarity">
    <text evidence="16">In the N-terminal section; belongs to the precorrin-2 dehydrogenase / sirohydrochlorin ferrochelatase family.</text>
</comment>
<feature type="active site" description="Proton donor" evidence="16 17">
    <location>
        <position position="271"/>
    </location>
</feature>
<dbReference type="RefSeq" id="WP_048384873.1">
    <property type="nucleotide sequence ID" value="NZ_CP011494.1"/>
</dbReference>
<dbReference type="PROSITE" id="PS00840">
    <property type="entry name" value="SUMT_2"/>
    <property type="match status" value="1"/>
</dbReference>
<feature type="binding site" evidence="16">
    <location>
        <position position="226"/>
    </location>
    <ligand>
        <name>S-adenosyl-L-methionine</name>
        <dbReference type="ChEBI" id="CHEBI:59789"/>
    </ligand>
</feature>
<evidence type="ECO:0000256" key="2">
    <source>
        <dbReference type="ARBA" id="ARBA00005879"/>
    </source>
</evidence>
<dbReference type="GO" id="GO:0019354">
    <property type="term" value="P:siroheme biosynthetic process"/>
    <property type="evidence" value="ECO:0007669"/>
    <property type="project" value="UniProtKB-UniRule"/>
</dbReference>
<dbReference type="SUPFAM" id="SSF51735">
    <property type="entry name" value="NAD(P)-binding Rossmann-fold domains"/>
    <property type="match status" value="1"/>
</dbReference>
<evidence type="ECO:0000256" key="9">
    <source>
        <dbReference type="ARBA" id="ARBA00023027"/>
    </source>
</evidence>
<sequence length="486" mass="53073">MDFLPLFFNLNDRQVLLVGGGDIALRKARLLKRAGVGLTVISHAVDEELRALLTDDRDEIILGDYHSDLLEGKTLVVAATDDAELHRQVHAEAVARNIPINVVDTPKLCSFIFPAIVDRSPIVIGITSGGQSPVLARLLRARLETLIPKGYSSLGGLVGRFRDRVKARFNSLNDRRQFWENVLEGQIAEKVFSGRHDEAESMLVSAINRGDAGHKTGEVYLVGAGPGDPELLTFKALRLMQQADVVFYDNLVSPGVLDLCRRDADLIYVGKRRDHHTVPQDDINALLVKHAKLGRRVVRLKGGDPFIFGRGGEELEELKAHGIPFQVVPGITAASACSTYAGIPLTHRGYAQSVKFVTGQLKNRQQALDFKELIQPNQTVVFYMGLHTLPQISAGLMAHGRAPDTPIAIVSHGTSVDQKVLIGTLADIATKQEQAQLPAPALIIVGNVVRLYEKLAWFGETAPSDNITHALGMVRSEARFTEANVA</sequence>
<accession>A0A0H4HZT1</accession>
<gene>
    <name evidence="16" type="primary">cysG</name>
    <name evidence="21" type="ORF">ABA45_06860</name>
</gene>
<organism evidence="21 22">
    <name type="scientific">Marinobacter psychrophilus</name>
    <dbReference type="NCBI Taxonomy" id="330734"/>
    <lineage>
        <taxon>Bacteria</taxon>
        <taxon>Pseudomonadati</taxon>
        <taxon>Pseudomonadota</taxon>
        <taxon>Gammaproteobacteria</taxon>
        <taxon>Pseudomonadales</taxon>
        <taxon>Marinobacteraceae</taxon>
        <taxon>Marinobacter</taxon>
    </lineage>
</organism>
<evidence type="ECO:0000256" key="3">
    <source>
        <dbReference type="ARBA" id="ARBA00022553"/>
    </source>
</evidence>
<comment type="pathway">
    <text evidence="16">Porphyrin-containing compound metabolism; siroheme biosynthesis; siroheme from sirohydrochlorin: step 1/1.</text>
</comment>
<dbReference type="UniPathway" id="UPA00148">
    <property type="reaction ID" value="UER00211"/>
</dbReference>
<feature type="binding site" evidence="16">
    <location>
        <begin position="302"/>
        <end position="304"/>
    </location>
    <ligand>
        <name>S-adenosyl-L-methionine</name>
        <dbReference type="ChEBI" id="CHEBI:59789"/>
    </ligand>
</feature>
<feature type="binding site" evidence="16">
    <location>
        <position position="307"/>
    </location>
    <ligand>
        <name>S-adenosyl-L-methionine</name>
        <dbReference type="ChEBI" id="CHEBI:59789"/>
    </ligand>
</feature>
<evidence type="ECO:0000256" key="15">
    <source>
        <dbReference type="ARBA" id="ARBA00060548"/>
    </source>
</evidence>
<evidence type="ECO:0000256" key="12">
    <source>
        <dbReference type="ARBA" id="ARBA00023268"/>
    </source>
</evidence>
<dbReference type="EC" id="2.1.1.107" evidence="16"/>
<comment type="pathway">
    <text evidence="15 16">Cofactor biosynthesis; adenosylcobalamin biosynthesis; precorrin-2 from uroporphyrinogen III: step 1/1.</text>
</comment>
<comment type="function">
    <text evidence="16">Multifunctional enzyme that catalyzes the SAM-dependent methylations of uroporphyrinogen III at position C-2 and C-7 to form precorrin-2 via precorrin-1. Then it catalyzes the NAD-dependent ring dehydrogenation of precorrin-2 to yield sirohydrochlorin. Finally, it catalyzes the ferrochelation of sirohydrochlorin to yield siroheme.</text>
</comment>
<feature type="binding site" evidence="16">
    <location>
        <begin position="22"/>
        <end position="23"/>
    </location>
    <ligand>
        <name>NAD(+)</name>
        <dbReference type="ChEBI" id="CHEBI:57540"/>
    </ligand>
</feature>
<feature type="modified residue" description="Phosphoserine" evidence="16">
    <location>
        <position position="128"/>
    </location>
</feature>
<feature type="binding site" evidence="16">
    <location>
        <position position="384"/>
    </location>
    <ligand>
        <name>S-adenosyl-L-methionine</name>
        <dbReference type="ChEBI" id="CHEBI:59789"/>
    </ligand>
</feature>
<dbReference type="InterPro" id="IPR006366">
    <property type="entry name" value="CobA/CysG_C"/>
</dbReference>
<keyword evidence="7 16" id="KW-0949">S-adenosyl-L-methionine</keyword>
<proteinExistence type="inferred from homology"/>
<dbReference type="InterPro" id="IPR003043">
    <property type="entry name" value="Uropor_MeTrfase_CS"/>
</dbReference>
<evidence type="ECO:0000256" key="8">
    <source>
        <dbReference type="ARBA" id="ARBA00023002"/>
    </source>
</evidence>
<dbReference type="Pfam" id="PF13241">
    <property type="entry name" value="NAD_binding_7"/>
    <property type="match status" value="1"/>
</dbReference>
<evidence type="ECO:0000313" key="22">
    <source>
        <dbReference type="Proteomes" id="UP000036406"/>
    </source>
</evidence>
<dbReference type="Gene3D" id="3.30.160.110">
    <property type="entry name" value="Siroheme synthase, domain 2"/>
    <property type="match status" value="1"/>
</dbReference>
<keyword evidence="5 16" id="KW-0489">Methyltransferase</keyword>
<reference evidence="21 22" key="1">
    <citation type="submission" date="2015-05" db="EMBL/GenBank/DDBJ databases">
        <title>Complete genome of Marinobacter psychrophilus strain 20041T isolated from sea-ice of the Canadian Basin.</title>
        <authorList>
            <person name="Song L."/>
            <person name="Ren L."/>
            <person name="Yu Y."/>
            <person name="Wang X."/>
        </authorList>
    </citation>
    <scope>NUCLEOTIDE SEQUENCE [LARGE SCALE GENOMIC DNA]</scope>
    <source>
        <strain evidence="21 22">20041</strain>
    </source>
</reference>
<dbReference type="GO" id="GO:0051266">
    <property type="term" value="F:sirohydrochlorin ferrochelatase activity"/>
    <property type="evidence" value="ECO:0007669"/>
    <property type="project" value="UniProtKB-EC"/>
</dbReference>
<dbReference type="FunFam" id="3.30.160.110:FF:000001">
    <property type="entry name" value="Siroheme synthase"/>
    <property type="match status" value="1"/>
</dbReference>
<dbReference type="GO" id="GO:0032259">
    <property type="term" value="P:methylation"/>
    <property type="evidence" value="ECO:0007669"/>
    <property type="project" value="UniProtKB-KW"/>
</dbReference>
<dbReference type="InterPro" id="IPR006367">
    <property type="entry name" value="Sirohaem_synthase_N"/>
</dbReference>
<evidence type="ECO:0000259" key="20">
    <source>
        <dbReference type="Pfam" id="PF10414"/>
    </source>
</evidence>
<keyword evidence="9 16" id="KW-0520">NAD</keyword>
<dbReference type="NCBIfam" id="NF004790">
    <property type="entry name" value="PRK06136.1"/>
    <property type="match status" value="1"/>
</dbReference>
<feature type="binding site" evidence="16">
    <location>
        <begin position="332"/>
        <end position="333"/>
    </location>
    <ligand>
        <name>S-adenosyl-L-methionine</name>
        <dbReference type="ChEBI" id="CHEBI:59789"/>
    </ligand>
</feature>
<dbReference type="CDD" id="cd11642">
    <property type="entry name" value="SUMT"/>
    <property type="match status" value="1"/>
</dbReference>
<dbReference type="Gene3D" id="3.40.1010.10">
    <property type="entry name" value="Cobalt-precorrin-4 Transmethylase, Domain 1"/>
    <property type="match status" value="1"/>
</dbReference>
<evidence type="ECO:0000256" key="18">
    <source>
        <dbReference type="RuleBase" id="RU003960"/>
    </source>
</evidence>
<dbReference type="InterPro" id="IPR050161">
    <property type="entry name" value="Siro_Cobalamin_biosynth"/>
</dbReference>